<evidence type="ECO:0000313" key="3">
    <source>
        <dbReference type="Proteomes" id="UP000314986"/>
    </source>
</evidence>
<dbReference type="Proteomes" id="UP000314986">
    <property type="component" value="Unassembled WGS sequence"/>
</dbReference>
<reference evidence="2" key="5">
    <citation type="submission" date="2025-09" db="UniProtKB">
        <authorList>
            <consortium name="Ensembl"/>
        </authorList>
    </citation>
    <scope>IDENTIFICATION</scope>
</reference>
<reference evidence="3" key="1">
    <citation type="journal article" date="2006" name="Science">
        <title>Ancient noncoding elements conserved in the human genome.</title>
        <authorList>
            <person name="Venkatesh B."/>
            <person name="Kirkness E.F."/>
            <person name="Loh Y.H."/>
            <person name="Halpern A.L."/>
            <person name="Lee A.P."/>
            <person name="Johnson J."/>
            <person name="Dandona N."/>
            <person name="Viswanathan L.D."/>
            <person name="Tay A."/>
            <person name="Venter J.C."/>
            <person name="Strausberg R.L."/>
            <person name="Brenner S."/>
        </authorList>
    </citation>
    <scope>NUCLEOTIDE SEQUENCE [LARGE SCALE GENOMIC DNA]</scope>
</reference>
<protein>
    <submittedName>
        <fullName evidence="2">Uncharacterized protein</fullName>
    </submittedName>
</protein>
<keyword evidence="3" id="KW-1185">Reference proteome</keyword>
<evidence type="ECO:0000256" key="1">
    <source>
        <dbReference type="SAM" id="MobiDB-lite"/>
    </source>
</evidence>
<dbReference type="AlphaFoldDB" id="A0A4W3JYH1"/>
<dbReference type="InParanoid" id="A0A4W3JYH1"/>
<reference evidence="3" key="3">
    <citation type="journal article" date="2014" name="Nature">
        <title>Elephant shark genome provides unique insights into gnathostome evolution.</title>
        <authorList>
            <consortium name="International Elephant Shark Genome Sequencing Consortium"/>
            <person name="Venkatesh B."/>
            <person name="Lee A.P."/>
            <person name="Ravi V."/>
            <person name="Maurya A.K."/>
            <person name="Lian M.M."/>
            <person name="Swann J.B."/>
            <person name="Ohta Y."/>
            <person name="Flajnik M.F."/>
            <person name="Sutoh Y."/>
            <person name="Kasahara M."/>
            <person name="Hoon S."/>
            <person name="Gangu V."/>
            <person name="Roy S.W."/>
            <person name="Irimia M."/>
            <person name="Korzh V."/>
            <person name="Kondrychyn I."/>
            <person name="Lim Z.W."/>
            <person name="Tay B.H."/>
            <person name="Tohari S."/>
            <person name="Kong K.W."/>
            <person name="Ho S."/>
            <person name="Lorente-Galdos B."/>
            <person name="Quilez J."/>
            <person name="Marques-Bonet T."/>
            <person name="Raney B.J."/>
            <person name="Ingham P.W."/>
            <person name="Tay A."/>
            <person name="Hillier L.W."/>
            <person name="Minx P."/>
            <person name="Boehm T."/>
            <person name="Wilson R.K."/>
            <person name="Brenner S."/>
            <person name="Warren W.C."/>
        </authorList>
    </citation>
    <scope>NUCLEOTIDE SEQUENCE [LARGE SCALE GENOMIC DNA]</scope>
</reference>
<reference evidence="2" key="4">
    <citation type="submission" date="2025-08" db="UniProtKB">
        <authorList>
            <consortium name="Ensembl"/>
        </authorList>
    </citation>
    <scope>IDENTIFICATION</scope>
</reference>
<organism evidence="2 3">
    <name type="scientific">Callorhinchus milii</name>
    <name type="common">Ghost shark</name>
    <dbReference type="NCBI Taxonomy" id="7868"/>
    <lineage>
        <taxon>Eukaryota</taxon>
        <taxon>Metazoa</taxon>
        <taxon>Chordata</taxon>
        <taxon>Craniata</taxon>
        <taxon>Vertebrata</taxon>
        <taxon>Chondrichthyes</taxon>
        <taxon>Holocephali</taxon>
        <taxon>Chimaeriformes</taxon>
        <taxon>Callorhinchidae</taxon>
        <taxon>Callorhinchus</taxon>
    </lineage>
</organism>
<dbReference type="Ensembl" id="ENSCMIT00000037356.1">
    <property type="protein sequence ID" value="ENSCMIP00000036815.1"/>
    <property type="gene ID" value="ENSCMIG00000015543.1"/>
</dbReference>
<reference evidence="3" key="2">
    <citation type="journal article" date="2007" name="PLoS Biol.">
        <title>Survey sequencing and comparative analysis of the elephant shark (Callorhinchus milii) genome.</title>
        <authorList>
            <person name="Venkatesh B."/>
            <person name="Kirkness E.F."/>
            <person name="Loh Y.H."/>
            <person name="Halpern A.L."/>
            <person name="Lee A.P."/>
            <person name="Johnson J."/>
            <person name="Dandona N."/>
            <person name="Viswanathan L.D."/>
            <person name="Tay A."/>
            <person name="Venter J.C."/>
            <person name="Strausberg R.L."/>
            <person name="Brenner S."/>
        </authorList>
    </citation>
    <scope>NUCLEOTIDE SEQUENCE [LARGE SCALE GENOMIC DNA]</scope>
</reference>
<name>A0A4W3JYH1_CALMI</name>
<proteinExistence type="predicted"/>
<accession>A0A4W3JYH1</accession>
<evidence type="ECO:0000313" key="2">
    <source>
        <dbReference type="Ensembl" id="ENSCMIP00000036815.1"/>
    </source>
</evidence>
<sequence length="55" mass="5819">MAAQRAANSPTSPQPSPSDPKPRRMATSSREEIPDRVALKKEIGLTSACALIVGE</sequence>
<feature type="region of interest" description="Disordered" evidence="1">
    <location>
        <begin position="1"/>
        <end position="35"/>
    </location>
</feature>